<dbReference type="AlphaFoldDB" id="A0A1Y5TUP1"/>
<keyword evidence="2" id="KW-1185">Reference proteome</keyword>
<evidence type="ECO:0000313" key="1">
    <source>
        <dbReference type="EMBL" id="SLN73449.1"/>
    </source>
</evidence>
<proteinExistence type="predicted"/>
<accession>A0A1Y5TUP1</accession>
<organism evidence="1 2">
    <name type="scientific">Falsiruegeria litorea R37</name>
    <dbReference type="NCBI Taxonomy" id="1200284"/>
    <lineage>
        <taxon>Bacteria</taxon>
        <taxon>Pseudomonadati</taxon>
        <taxon>Pseudomonadota</taxon>
        <taxon>Alphaproteobacteria</taxon>
        <taxon>Rhodobacterales</taxon>
        <taxon>Roseobacteraceae</taxon>
        <taxon>Falsiruegeria</taxon>
    </lineage>
</organism>
<sequence length="81" mass="9055">MECHEKAVLICRGDPLIGTTDGQMHLPVTGLSVWLDVSTPTELLNILRRDSDIDETVWQAERTPTLMLKITPTDQLPDAKN</sequence>
<name>A0A1Y5TUP1_9RHOB</name>
<dbReference type="EMBL" id="FWFO01000008">
    <property type="protein sequence ID" value="SLN73449.1"/>
    <property type="molecule type" value="Genomic_DNA"/>
</dbReference>
<dbReference type="Proteomes" id="UP000193077">
    <property type="component" value="Unassembled WGS sequence"/>
</dbReference>
<protein>
    <submittedName>
        <fullName evidence="1">Uncharacterized protein</fullName>
    </submittedName>
</protein>
<evidence type="ECO:0000313" key="2">
    <source>
        <dbReference type="Proteomes" id="UP000193077"/>
    </source>
</evidence>
<reference evidence="1 2" key="1">
    <citation type="submission" date="2017-03" db="EMBL/GenBank/DDBJ databases">
        <authorList>
            <person name="Afonso C.L."/>
            <person name="Miller P.J."/>
            <person name="Scott M.A."/>
            <person name="Spackman E."/>
            <person name="Goraichik I."/>
            <person name="Dimitrov K.M."/>
            <person name="Suarez D.L."/>
            <person name="Swayne D.E."/>
        </authorList>
    </citation>
    <scope>NUCLEOTIDE SEQUENCE [LARGE SCALE GENOMIC DNA]</scope>
    <source>
        <strain evidence="1 2">CECT 7639</strain>
    </source>
</reference>
<gene>
    <name evidence="1" type="ORF">TRL7639_04423</name>
</gene>